<dbReference type="STRING" id="1871336.BBG48_08390"/>
<reference evidence="6 7" key="1">
    <citation type="journal article" date="2016" name="Genome Announc.">
        <title>Draft Genome Sequence of Criibacterium bergeronii gen. nov., sp. nov., Strain CCRI-22567T, Isolated from a Vaginal Sample from a Woman with Bacterial Vaginosis.</title>
        <authorList>
            <person name="Maheux A.F."/>
            <person name="Berube E."/>
            <person name="Boudreau D.K."/>
            <person name="Raymond F."/>
            <person name="Corbeil J."/>
            <person name="Roy P.H."/>
            <person name="Boissinot M."/>
            <person name="Omar R.F."/>
        </authorList>
    </citation>
    <scope>NUCLEOTIDE SEQUENCE [LARGE SCALE GENOMIC DNA]</scope>
    <source>
        <strain evidence="6 7">CCRI-22567</strain>
    </source>
</reference>
<dbReference type="Pfam" id="PF02674">
    <property type="entry name" value="Colicin_V"/>
    <property type="match status" value="1"/>
</dbReference>
<evidence type="ECO:0000313" key="6">
    <source>
        <dbReference type="EMBL" id="RDY22009.1"/>
    </source>
</evidence>
<sequence length="190" mass="21823">MLYRGHIKIENIDIFIIIYNLYNILIFGKRGLLKSAIVSVGFALKILITYFIYTSGLFEQISKNDSVISFINWIKELLFKQFPALNLAKDSLDGAIVVVLIYIILTIIFWIIYPIFRGVVLSKDDMNLGDKFFGAVLGFIKATIFIMFIIYVLDKVPSTVFKSNIHQFIANSKLITPYFTYNIFMNIFGA</sequence>
<protein>
    <submittedName>
        <fullName evidence="6">CvpA family protein</fullName>
    </submittedName>
</protein>
<evidence type="ECO:0000256" key="4">
    <source>
        <dbReference type="ARBA" id="ARBA00023136"/>
    </source>
</evidence>
<evidence type="ECO:0000313" key="7">
    <source>
        <dbReference type="Proteomes" id="UP000093352"/>
    </source>
</evidence>
<dbReference type="GO" id="GO:0016020">
    <property type="term" value="C:membrane"/>
    <property type="evidence" value="ECO:0007669"/>
    <property type="project" value="UniProtKB-SubCell"/>
</dbReference>
<keyword evidence="2 5" id="KW-0812">Transmembrane</keyword>
<keyword evidence="4 5" id="KW-0472">Membrane</keyword>
<evidence type="ECO:0000256" key="3">
    <source>
        <dbReference type="ARBA" id="ARBA00022989"/>
    </source>
</evidence>
<dbReference type="AlphaFoldDB" id="A0A371INE9"/>
<accession>A0A371INE9</accession>
<feature type="transmembrane region" description="Helical" evidence="5">
    <location>
        <begin position="132"/>
        <end position="153"/>
    </location>
</feature>
<dbReference type="Proteomes" id="UP000093352">
    <property type="component" value="Unassembled WGS sequence"/>
</dbReference>
<evidence type="ECO:0000256" key="5">
    <source>
        <dbReference type="SAM" id="Phobius"/>
    </source>
</evidence>
<evidence type="ECO:0000256" key="2">
    <source>
        <dbReference type="ARBA" id="ARBA00022692"/>
    </source>
</evidence>
<dbReference type="GO" id="GO:0009403">
    <property type="term" value="P:toxin biosynthetic process"/>
    <property type="evidence" value="ECO:0007669"/>
    <property type="project" value="InterPro"/>
</dbReference>
<dbReference type="EMBL" id="MBEW02000002">
    <property type="protein sequence ID" value="RDY22009.1"/>
    <property type="molecule type" value="Genomic_DNA"/>
</dbReference>
<evidence type="ECO:0000256" key="1">
    <source>
        <dbReference type="ARBA" id="ARBA00004141"/>
    </source>
</evidence>
<feature type="transmembrane region" description="Helical" evidence="5">
    <location>
        <begin position="92"/>
        <end position="112"/>
    </location>
</feature>
<comment type="subcellular location">
    <subcellularLocation>
        <location evidence="1">Membrane</location>
        <topology evidence="1">Multi-pass membrane protein</topology>
    </subcellularLocation>
</comment>
<dbReference type="InterPro" id="IPR003825">
    <property type="entry name" value="Colicin-V_CvpA"/>
</dbReference>
<keyword evidence="3 5" id="KW-1133">Transmembrane helix</keyword>
<gene>
    <name evidence="6" type="ORF">BBG48_001300</name>
</gene>
<feature type="transmembrane region" description="Helical" evidence="5">
    <location>
        <begin position="35"/>
        <end position="53"/>
    </location>
</feature>
<keyword evidence="7" id="KW-1185">Reference proteome</keyword>
<proteinExistence type="predicted"/>
<name>A0A371INE9_9FIRM</name>
<feature type="transmembrane region" description="Helical" evidence="5">
    <location>
        <begin position="12"/>
        <end position="29"/>
    </location>
</feature>
<organism evidence="6 7">
    <name type="scientific">Criibacterium bergeronii</name>
    <dbReference type="NCBI Taxonomy" id="1871336"/>
    <lineage>
        <taxon>Bacteria</taxon>
        <taxon>Bacillati</taxon>
        <taxon>Bacillota</taxon>
        <taxon>Clostridia</taxon>
        <taxon>Peptostreptococcales</taxon>
        <taxon>Filifactoraceae</taxon>
        <taxon>Criibacterium</taxon>
    </lineage>
</organism>
<comment type="caution">
    <text evidence="6">The sequence shown here is derived from an EMBL/GenBank/DDBJ whole genome shotgun (WGS) entry which is preliminary data.</text>
</comment>